<dbReference type="RefSeq" id="WP_226190512.1">
    <property type="nucleotide sequence ID" value="NZ_JAJADQ010000018.1"/>
</dbReference>
<organism evidence="3 4">
    <name type="scientific">Hymenobacter nitidus</name>
    <dbReference type="NCBI Taxonomy" id="2880929"/>
    <lineage>
        <taxon>Bacteria</taxon>
        <taxon>Pseudomonadati</taxon>
        <taxon>Bacteroidota</taxon>
        <taxon>Cytophagia</taxon>
        <taxon>Cytophagales</taxon>
        <taxon>Hymenobacteraceae</taxon>
        <taxon>Hymenobacter</taxon>
    </lineage>
</organism>
<comment type="similarity">
    <text evidence="1">Belongs to the initiator RepB protein family.</text>
</comment>
<dbReference type="Proteomes" id="UP001165297">
    <property type="component" value="Unassembled WGS sequence"/>
</dbReference>
<evidence type="ECO:0000313" key="3">
    <source>
        <dbReference type="EMBL" id="MCB2380479.1"/>
    </source>
</evidence>
<name>A0ABS8ALT7_9BACT</name>
<evidence type="ECO:0000313" key="4">
    <source>
        <dbReference type="Proteomes" id="UP001165297"/>
    </source>
</evidence>
<sequence>MAGTLTVVKSPLHIRQHNALTTARYEYSELQLDFLFFLISKLRATKDNVSYTLSISELSALTGKRYNYKYLQEATAAMGSRLFEIKTEGSYKQLWMFQSVDYLHGQGIIEVKLSEDILPFLFDLKNNFTSYELQAALKLTSKYAKRIYPLCSQWKDRGATPLQTLRDFKHMLGLITKGKEEYPTFGPFKTFVLNTAIKQINENTDIEIELVTEKLGRAVHQIGFKVSVKPYALQIQFSNDHLPAILAPDGINHEQYDNAERILDEVRIVDEKLRHQILSSSKLVRAVLKFSYDLRTGKIVKPKNAGGYLLTALGLAPRATKSAAKSS</sequence>
<dbReference type="Pfam" id="PF21205">
    <property type="entry name" value="Rep3_C"/>
    <property type="match status" value="1"/>
</dbReference>
<dbReference type="InterPro" id="IPR036390">
    <property type="entry name" value="WH_DNA-bd_sf"/>
</dbReference>
<accession>A0ABS8ALT7</accession>
<dbReference type="InterPro" id="IPR000525">
    <property type="entry name" value="Initiator_Rep_WH1"/>
</dbReference>
<dbReference type="Gene3D" id="1.10.10.10">
    <property type="entry name" value="Winged helix-like DNA-binding domain superfamily/Winged helix DNA-binding domain"/>
    <property type="match status" value="2"/>
</dbReference>
<proteinExistence type="inferred from homology"/>
<dbReference type="InterPro" id="IPR036388">
    <property type="entry name" value="WH-like_DNA-bd_sf"/>
</dbReference>
<reference evidence="3" key="1">
    <citation type="submission" date="2021-10" db="EMBL/GenBank/DDBJ databases">
        <authorList>
            <person name="Dean J.D."/>
            <person name="Kim M.K."/>
            <person name="Newey C.N."/>
            <person name="Stoker T.S."/>
            <person name="Thompson D.W."/>
            <person name="Grose J.H."/>
        </authorList>
    </citation>
    <scope>NUCLEOTIDE SEQUENCE</scope>
    <source>
        <strain evidence="3">BT635</strain>
    </source>
</reference>
<protein>
    <submittedName>
        <fullName evidence="3">Replication initiation protein</fullName>
    </submittedName>
</protein>
<comment type="caution">
    <text evidence="3">The sequence shown here is derived from an EMBL/GenBank/DDBJ whole genome shotgun (WGS) entry which is preliminary data.</text>
</comment>
<keyword evidence="4" id="KW-1185">Reference proteome</keyword>
<evidence type="ECO:0000256" key="1">
    <source>
        <dbReference type="ARBA" id="ARBA00038283"/>
    </source>
</evidence>
<dbReference type="SUPFAM" id="SSF46785">
    <property type="entry name" value="Winged helix' DNA-binding domain"/>
    <property type="match status" value="2"/>
</dbReference>
<evidence type="ECO:0000259" key="2">
    <source>
        <dbReference type="Pfam" id="PF01051"/>
    </source>
</evidence>
<dbReference type="EMBL" id="JAJADQ010000018">
    <property type="protein sequence ID" value="MCB2380479.1"/>
    <property type="molecule type" value="Genomic_DNA"/>
</dbReference>
<dbReference type="Pfam" id="PF01051">
    <property type="entry name" value="Rep3_N"/>
    <property type="match status" value="1"/>
</dbReference>
<feature type="domain" description="Initiator Rep protein WH1" evidence="2">
    <location>
        <begin position="14"/>
        <end position="151"/>
    </location>
</feature>
<gene>
    <name evidence="3" type="ORF">LGH70_22995</name>
</gene>